<dbReference type="EMBL" id="HM046281">
    <property type="protein sequence ID" value="ADI49915.1"/>
    <property type="molecule type" value="Genomic_RNA"/>
</dbReference>
<accession>D7R9P5</accession>
<dbReference type="EMBL" id="HM046280">
    <property type="protein sequence ID" value="ADI49914.1"/>
    <property type="molecule type" value="Genomic_RNA"/>
</dbReference>
<keyword evidence="1" id="KW-0472">Membrane</keyword>
<dbReference type="EMBL" id="HM046283">
    <property type="protein sequence ID" value="ADI49917.1"/>
    <property type="molecule type" value="Genomic_RNA"/>
</dbReference>
<feature type="transmembrane region" description="Helical" evidence="1">
    <location>
        <begin position="20"/>
        <end position="40"/>
    </location>
</feature>
<evidence type="ECO:0000256" key="1">
    <source>
        <dbReference type="SAM" id="Phobius"/>
    </source>
</evidence>
<keyword evidence="1" id="KW-0812">Transmembrane</keyword>
<sequence length="42" mass="4286">MDNILDPLKAPFSSEAAAKTTVAKVAVVYALVGLVGGLLLTK</sequence>
<protein>
    <submittedName>
        <fullName evidence="2">p10 protein</fullName>
    </submittedName>
</protein>
<name>D7R9P5_9VIRU</name>
<dbReference type="EMBL" id="HM046282">
    <property type="protein sequence ID" value="ADI49916.1"/>
    <property type="molecule type" value="Genomic_RNA"/>
</dbReference>
<proteinExistence type="predicted"/>
<dbReference type="EMBL" id="HM046279">
    <property type="protein sequence ID" value="ADI49913.1"/>
    <property type="molecule type" value="Genomic_RNA"/>
</dbReference>
<reference evidence="2" key="1">
    <citation type="journal article" date="2010" name="Evolution">
        <title>Geographic differences in sexual reassortment in RNA phage.</title>
        <authorList>
            <person name="O'Keefe K.J."/>
            <person name="Silander O.K."/>
            <person name="McCreery H."/>
            <person name="Weinreich D.M."/>
            <person name="Wright K.M."/>
            <person name="Chao L."/>
            <person name="Edwards S.V."/>
            <person name="Remold S.K."/>
            <person name="Turner P.E."/>
        </authorList>
    </citation>
    <scope>NUCLEOTIDE SEQUENCE</scope>
</reference>
<organism evidence="2">
    <name type="scientific">Cystovirus phi6</name>
    <dbReference type="NCBI Taxonomy" id="10879"/>
    <lineage>
        <taxon>Viruses</taxon>
        <taxon>Riboviria</taxon>
        <taxon>Orthornavirae</taxon>
        <taxon>Duplornaviricota</taxon>
        <taxon>Vidaverviricetes</taxon>
        <taxon>Mindivirales</taxon>
        <taxon>Cystoviridae</taxon>
        <taxon>Orthocystovirus</taxon>
        <taxon>Orthocystovirus phi6</taxon>
    </lineage>
</organism>
<evidence type="ECO:0000313" key="2">
    <source>
        <dbReference type="EMBL" id="ADI49913.1"/>
    </source>
</evidence>
<keyword evidence="1" id="KW-1133">Transmembrane helix</keyword>